<dbReference type="PANTHER" id="PTHR46910">
    <property type="entry name" value="TRANSCRIPTION FACTOR PDR1"/>
    <property type="match status" value="1"/>
</dbReference>
<proteinExistence type="predicted"/>
<evidence type="ECO:0000256" key="4">
    <source>
        <dbReference type="ARBA" id="ARBA00023242"/>
    </source>
</evidence>
<evidence type="ECO:0000256" key="2">
    <source>
        <dbReference type="ARBA" id="ARBA00022723"/>
    </source>
</evidence>
<name>A0AAD5JMX2_9FUNG</name>
<dbReference type="PROSITE" id="PS00463">
    <property type="entry name" value="ZN2_CY6_FUNGAL_1"/>
    <property type="match status" value="1"/>
</dbReference>
<dbReference type="InterPro" id="IPR036864">
    <property type="entry name" value="Zn2-C6_fun-type_DNA-bd_sf"/>
</dbReference>
<sequence>MINSSTNVQRLPRIHSTHITMPTPDKEFDHKIRLLNETSIKNGKRSCDNCRRRKVRCDSNINHPCSKCRKTGTSCEFLIIKKKPGPVAKKYKNGIEKRVKQPEALPTIRERVSNKQTIHHRDNITPLPQPLMPIPPCQQTSTAVINHSNYNTHLIPTKDLINKIPDLTFELAEHIIQGYFKFVHIKGPVLHKHSFLTQFYYEYPQPLDERLFYTVCAIGCQFLPWEAEFKDNMTVRKIGRSLRKMAKKVTDLAIGQQPSISTVQVLVMASMMFPNATNDDESSTNLFILDSAIRMSQDLGLYSGSSQEQNLSANEIQIRRRIPYAIHTLDRLSAAARGKQFMIKEEDLINVEIPSPYELEAESIYMINVHRMDPIPKILKETETDIRDNIPIYAGFIQMISLSRMVGDVLLSLYLPRGSQLSDPSSINNLDMAITKWQSSVLSDIHNKSVITNIRRDVLVILYNVILLLRYRPLVFAKQFSDHSNEGTCDLMNFCTKAAMNIIEQFESDGVLGLPCMTDYMVGEAASIFIQDCHSQDPIVRSQARKNLLRCAALLLRDEAVSHSQNAKVLRQLTEQMAGEME</sequence>
<dbReference type="PROSITE" id="PS50048">
    <property type="entry name" value="ZN2_CY6_FUNGAL_2"/>
    <property type="match status" value="1"/>
</dbReference>
<dbReference type="GO" id="GO:0008270">
    <property type="term" value="F:zinc ion binding"/>
    <property type="evidence" value="ECO:0007669"/>
    <property type="project" value="InterPro"/>
</dbReference>
<keyword evidence="3" id="KW-0238">DNA-binding</keyword>
<dbReference type="Pfam" id="PF00172">
    <property type="entry name" value="Zn_clus"/>
    <property type="match status" value="1"/>
</dbReference>
<dbReference type="GO" id="GO:0000981">
    <property type="term" value="F:DNA-binding transcription factor activity, RNA polymerase II-specific"/>
    <property type="evidence" value="ECO:0007669"/>
    <property type="project" value="InterPro"/>
</dbReference>
<keyword evidence="2" id="KW-0479">Metal-binding</keyword>
<comment type="subcellular location">
    <subcellularLocation>
        <location evidence="1">Nucleus</location>
    </subcellularLocation>
</comment>
<dbReference type="EMBL" id="JAIXMP010000046">
    <property type="protein sequence ID" value="KAI9246488.1"/>
    <property type="molecule type" value="Genomic_DNA"/>
</dbReference>
<dbReference type="PANTHER" id="PTHR46910:SF3">
    <property type="entry name" value="HALOTOLERANCE PROTEIN 9-RELATED"/>
    <property type="match status" value="1"/>
</dbReference>
<dbReference type="SMART" id="SM00066">
    <property type="entry name" value="GAL4"/>
    <property type="match status" value="1"/>
</dbReference>
<accession>A0AAD5JMX2</accession>
<evidence type="ECO:0000313" key="7">
    <source>
        <dbReference type="Proteomes" id="UP001209540"/>
    </source>
</evidence>
<dbReference type="GO" id="GO:0006351">
    <property type="term" value="P:DNA-templated transcription"/>
    <property type="evidence" value="ECO:0007669"/>
    <property type="project" value="InterPro"/>
</dbReference>
<dbReference type="Pfam" id="PF04082">
    <property type="entry name" value="Fungal_trans"/>
    <property type="match status" value="1"/>
</dbReference>
<reference evidence="6" key="2">
    <citation type="submission" date="2023-02" db="EMBL/GenBank/DDBJ databases">
        <authorList>
            <consortium name="DOE Joint Genome Institute"/>
            <person name="Mondo S.J."/>
            <person name="Chang Y."/>
            <person name="Wang Y."/>
            <person name="Ahrendt S."/>
            <person name="Andreopoulos W."/>
            <person name="Barry K."/>
            <person name="Beard J."/>
            <person name="Benny G.L."/>
            <person name="Blankenship S."/>
            <person name="Bonito G."/>
            <person name="Cuomo C."/>
            <person name="Desiro A."/>
            <person name="Gervers K.A."/>
            <person name="Hundley H."/>
            <person name="Kuo A."/>
            <person name="LaButti K."/>
            <person name="Lang B.F."/>
            <person name="Lipzen A."/>
            <person name="O'Donnell K."/>
            <person name="Pangilinan J."/>
            <person name="Reynolds N."/>
            <person name="Sandor L."/>
            <person name="Smith M.W."/>
            <person name="Tsang A."/>
            <person name="Grigoriev I.V."/>
            <person name="Stajich J.E."/>
            <person name="Spatafora J.W."/>
        </authorList>
    </citation>
    <scope>NUCLEOTIDE SEQUENCE</scope>
    <source>
        <strain evidence="6">RSA 2281</strain>
    </source>
</reference>
<dbReference type="SUPFAM" id="SSF57701">
    <property type="entry name" value="Zn2/Cys6 DNA-binding domain"/>
    <property type="match status" value="1"/>
</dbReference>
<protein>
    <submittedName>
        <fullName evidence="6">Fungal-specific transcription factor domain-containing protein</fullName>
    </submittedName>
</protein>
<dbReference type="InterPro" id="IPR001138">
    <property type="entry name" value="Zn2Cys6_DnaBD"/>
</dbReference>
<evidence type="ECO:0000259" key="5">
    <source>
        <dbReference type="PROSITE" id="PS50048"/>
    </source>
</evidence>
<keyword evidence="4" id="KW-0539">Nucleus</keyword>
<dbReference type="CDD" id="cd00067">
    <property type="entry name" value="GAL4"/>
    <property type="match status" value="1"/>
</dbReference>
<dbReference type="CDD" id="cd12148">
    <property type="entry name" value="fungal_TF_MHR"/>
    <property type="match status" value="1"/>
</dbReference>
<dbReference type="GO" id="GO:0005634">
    <property type="term" value="C:nucleus"/>
    <property type="evidence" value="ECO:0007669"/>
    <property type="project" value="UniProtKB-SubCell"/>
</dbReference>
<reference evidence="6" key="1">
    <citation type="journal article" date="2022" name="IScience">
        <title>Evolution of zygomycete secretomes and the origins of terrestrial fungal ecologies.</title>
        <authorList>
            <person name="Chang Y."/>
            <person name="Wang Y."/>
            <person name="Mondo S."/>
            <person name="Ahrendt S."/>
            <person name="Andreopoulos W."/>
            <person name="Barry K."/>
            <person name="Beard J."/>
            <person name="Benny G.L."/>
            <person name="Blankenship S."/>
            <person name="Bonito G."/>
            <person name="Cuomo C."/>
            <person name="Desiro A."/>
            <person name="Gervers K.A."/>
            <person name="Hundley H."/>
            <person name="Kuo A."/>
            <person name="LaButti K."/>
            <person name="Lang B.F."/>
            <person name="Lipzen A."/>
            <person name="O'Donnell K."/>
            <person name="Pangilinan J."/>
            <person name="Reynolds N."/>
            <person name="Sandor L."/>
            <person name="Smith M.E."/>
            <person name="Tsang A."/>
            <person name="Grigoriev I.V."/>
            <person name="Stajich J.E."/>
            <person name="Spatafora J.W."/>
        </authorList>
    </citation>
    <scope>NUCLEOTIDE SEQUENCE</scope>
    <source>
        <strain evidence="6">RSA 2281</strain>
    </source>
</reference>
<dbReference type="InterPro" id="IPR007219">
    <property type="entry name" value="XnlR_reg_dom"/>
</dbReference>
<dbReference type="Gene3D" id="4.10.240.10">
    <property type="entry name" value="Zn(2)-C6 fungal-type DNA-binding domain"/>
    <property type="match status" value="1"/>
</dbReference>
<feature type="domain" description="Zn(2)-C6 fungal-type" evidence="5">
    <location>
        <begin position="46"/>
        <end position="77"/>
    </location>
</feature>
<keyword evidence="7" id="KW-1185">Reference proteome</keyword>
<evidence type="ECO:0000313" key="6">
    <source>
        <dbReference type="EMBL" id="KAI9246488.1"/>
    </source>
</evidence>
<organism evidence="6 7">
    <name type="scientific">Phascolomyces articulosus</name>
    <dbReference type="NCBI Taxonomy" id="60185"/>
    <lineage>
        <taxon>Eukaryota</taxon>
        <taxon>Fungi</taxon>
        <taxon>Fungi incertae sedis</taxon>
        <taxon>Mucoromycota</taxon>
        <taxon>Mucoromycotina</taxon>
        <taxon>Mucoromycetes</taxon>
        <taxon>Mucorales</taxon>
        <taxon>Lichtheimiaceae</taxon>
        <taxon>Phascolomyces</taxon>
    </lineage>
</organism>
<dbReference type="Proteomes" id="UP001209540">
    <property type="component" value="Unassembled WGS sequence"/>
</dbReference>
<comment type="caution">
    <text evidence="6">The sequence shown here is derived from an EMBL/GenBank/DDBJ whole genome shotgun (WGS) entry which is preliminary data.</text>
</comment>
<evidence type="ECO:0000256" key="3">
    <source>
        <dbReference type="ARBA" id="ARBA00023125"/>
    </source>
</evidence>
<dbReference type="GO" id="GO:0003677">
    <property type="term" value="F:DNA binding"/>
    <property type="evidence" value="ECO:0007669"/>
    <property type="project" value="UniProtKB-KW"/>
</dbReference>
<gene>
    <name evidence="6" type="ORF">BDA99DRAFT_264992</name>
</gene>
<evidence type="ECO:0000256" key="1">
    <source>
        <dbReference type="ARBA" id="ARBA00004123"/>
    </source>
</evidence>
<dbReference type="InterPro" id="IPR050987">
    <property type="entry name" value="AtrR-like"/>
</dbReference>
<dbReference type="AlphaFoldDB" id="A0AAD5JMX2"/>